<dbReference type="Gene3D" id="3.40.190.10">
    <property type="entry name" value="Periplasmic binding protein-like II"/>
    <property type="match status" value="2"/>
</dbReference>
<dbReference type="PANTHER" id="PTHR31528:SF3">
    <property type="entry name" value="THIAMINE BIOSYNTHESIS PROTEIN HI_0357-RELATED"/>
    <property type="match status" value="1"/>
</dbReference>
<accession>A0A6I8M7A3</accession>
<dbReference type="Pfam" id="PF09084">
    <property type="entry name" value="NMT1"/>
    <property type="match status" value="1"/>
</dbReference>
<dbReference type="SUPFAM" id="SSF53850">
    <property type="entry name" value="Periplasmic binding protein-like II"/>
    <property type="match status" value="1"/>
</dbReference>
<organism evidence="3 4">
    <name type="scientific">Oceanivirga miroungae</name>
    <dbReference type="NCBI Taxonomy" id="1130046"/>
    <lineage>
        <taxon>Bacteria</taxon>
        <taxon>Fusobacteriati</taxon>
        <taxon>Fusobacteriota</taxon>
        <taxon>Fusobacteriia</taxon>
        <taxon>Fusobacteriales</taxon>
        <taxon>Leptotrichiaceae</taxon>
        <taxon>Oceanivirga</taxon>
    </lineage>
</organism>
<name>A0A6I8M7A3_9FUSO</name>
<proteinExistence type="predicted"/>
<feature type="domain" description="SsuA/THI5-like" evidence="2">
    <location>
        <begin position="33"/>
        <end position="242"/>
    </location>
</feature>
<evidence type="ECO:0000256" key="1">
    <source>
        <dbReference type="SAM" id="SignalP"/>
    </source>
</evidence>
<protein>
    <submittedName>
        <fullName evidence="3">NMT1/THI5 like domain-containing protein</fullName>
    </submittedName>
</protein>
<dbReference type="InterPro" id="IPR015168">
    <property type="entry name" value="SsuA/THI5"/>
</dbReference>
<gene>
    <name evidence="3" type="ORF">OMES3154_00580</name>
</gene>
<dbReference type="PANTHER" id="PTHR31528">
    <property type="entry name" value="4-AMINO-5-HYDROXYMETHYL-2-METHYLPYRIMIDINE PHOSPHATE SYNTHASE THI11-RELATED"/>
    <property type="match status" value="1"/>
</dbReference>
<feature type="chain" id="PRO_5026306368" evidence="1">
    <location>
        <begin position="19"/>
        <end position="312"/>
    </location>
</feature>
<dbReference type="EMBL" id="CABWIB010000001">
    <property type="protein sequence ID" value="VWL85296.1"/>
    <property type="molecule type" value="Genomic_DNA"/>
</dbReference>
<sequence length="312" mass="35674">MKKILTILILIISSLTFSSDLKEVTFALDWTPNTNHTGIYVASYNGYFKKRGLKVNIVQPGDESNAVIVGTGKAEFSIYFQPNMLGKLKKGVPIKAIAAVIKDNTAGIMVLKNKNTKSPKDLKNMRYASWMDPIDDKTVEDVIGAKPNILPFGDVYDPVTIMKNNIFDYLIVYYAWDGINAKIKNVPVDFYFLKDYNKDLNYYSPVLITSDNLIKNDPKLVQDFLDAAKEGYEFAIKYPEKAAEIFVKMVPESDEKLILESQKWISKKYNPSGKWGEIDINRWDNFYNWVYKNKLTDKKVPSSYGVTNEFIK</sequence>
<evidence type="ECO:0000259" key="2">
    <source>
        <dbReference type="Pfam" id="PF09084"/>
    </source>
</evidence>
<dbReference type="Proteomes" id="UP000419017">
    <property type="component" value="Unassembled WGS sequence"/>
</dbReference>
<evidence type="ECO:0000313" key="4">
    <source>
        <dbReference type="Proteomes" id="UP000419017"/>
    </source>
</evidence>
<dbReference type="RefSeq" id="WP_156683304.1">
    <property type="nucleotide sequence ID" value="NZ_CABWIB010000001.1"/>
</dbReference>
<dbReference type="GO" id="GO:0009228">
    <property type="term" value="P:thiamine biosynthetic process"/>
    <property type="evidence" value="ECO:0007669"/>
    <property type="project" value="InterPro"/>
</dbReference>
<reference evidence="3 4" key="1">
    <citation type="submission" date="2019-10" db="EMBL/GenBank/DDBJ databases">
        <authorList>
            <person name="Blom J."/>
        </authorList>
    </citation>
    <scope>NUCLEOTIDE SEQUENCE [LARGE SCALE GENOMIC DNA]</scope>
    <source>
        <strain evidence="3 4">ES3154-GLU</strain>
    </source>
</reference>
<dbReference type="AlphaFoldDB" id="A0A6I8M7A3"/>
<feature type="signal peptide" evidence="1">
    <location>
        <begin position="1"/>
        <end position="18"/>
    </location>
</feature>
<keyword evidence="1" id="KW-0732">Signal</keyword>
<keyword evidence="4" id="KW-1185">Reference proteome</keyword>
<evidence type="ECO:0000313" key="3">
    <source>
        <dbReference type="EMBL" id="VWL85296.1"/>
    </source>
</evidence>
<dbReference type="InterPro" id="IPR027939">
    <property type="entry name" value="NMT1/THI5"/>
</dbReference>